<keyword evidence="4" id="KW-1185">Reference proteome</keyword>
<dbReference type="InterPro" id="IPR036388">
    <property type="entry name" value="WH-like_DNA-bd_sf"/>
</dbReference>
<dbReference type="Proteomes" id="UP000198553">
    <property type="component" value="Unassembled WGS sequence"/>
</dbReference>
<dbReference type="STRING" id="930146.SAMN05192533_10188"/>
<feature type="domain" description="HTH arsR-type" evidence="2">
    <location>
        <begin position="1"/>
        <end position="108"/>
    </location>
</feature>
<proteinExistence type="predicted"/>
<dbReference type="InterPro" id="IPR011991">
    <property type="entry name" value="ArsR-like_HTH"/>
</dbReference>
<dbReference type="PANTHER" id="PTHR38600:SF1">
    <property type="entry name" value="TRANSCRIPTIONAL REGULATORY PROTEIN"/>
    <property type="match status" value="1"/>
</dbReference>
<evidence type="ECO:0000313" key="4">
    <source>
        <dbReference type="Proteomes" id="UP000198553"/>
    </source>
</evidence>
<dbReference type="SMART" id="SM00418">
    <property type="entry name" value="HTH_ARSR"/>
    <property type="match status" value="1"/>
</dbReference>
<dbReference type="AlphaFoldDB" id="A0A1H7VTD6"/>
<dbReference type="GO" id="GO:0003700">
    <property type="term" value="F:DNA-binding transcription factor activity"/>
    <property type="evidence" value="ECO:0007669"/>
    <property type="project" value="InterPro"/>
</dbReference>
<dbReference type="OrthoDB" id="9799175at2"/>
<dbReference type="PRINTS" id="PR00778">
    <property type="entry name" value="HTHARSR"/>
</dbReference>
<evidence type="ECO:0000313" key="3">
    <source>
        <dbReference type="EMBL" id="SEM12085.1"/>
    </source>
</evidence>
<organism evidence="3 4">
    <name type="scientific">Mesobacillus persicus</name>
    <dbReference type="NCBI Taxonomy" id="930146"/>
    <lineage>
        <taxon>Bacteria</taxon>
        <taxon>Bacillati</taxon>
        <taxon>Bacillota</taxon>
        <taxon>Bacilli</taxon>
        <taxon>Bacillales</taxon>
        <taxon>Bacillaceae</taxon>
        <taxon>Mesobacillus</taxon>
    </lineage>
</organism>
<reference evidence="4" key="1">
    <citation type="submission" date="2016-10" db="EMBL/GenBank/DDBJ databases">
        <authorList>
            <person name="Varghese N."/>
            <person name="Submissions S."/>
        </authorList>
    </citation>
    <scope>NUCLEOTIDE SEQUENCE [LARGE SCALE GENOMIC DNA]</scope>
    <source>
        <strain evidence="4">B48,IBRC-M 10115,DSM 25386,CECT 8001</strain>
    </source>
</reference>
<dbReference type="NCBIfam" id="NF033788">
    <property type="entry name" value="HTH_metalloreg"/>
    <property type="match status" value="1"/>
</dbReference>
<name>A0A1H7VTD6_9BACI</name>
<dbReference type="PANTHER" id="PTHR38600">
    <property type="entry name" value="TRANSCRIPTIONAL REGULATORY PROTEIN"/>
    <property type="match status" value="1"/>
</dbReference>
<dbReference type="Gene3D" id="1.10.10.10">
    <property type="entry name" value="Winged helix-like DNA-binding domain superfamily/Winged helix DNA-binding domain"/>
    <property type="match status" value="1"/>
</dbReference>
<dbReference type="InterPro" id="IPR001845">
    <property type="entry name" value="HTH_ArsR_DNA-bd_dom"/>
</dbReference>
<gene>
    <name evidence="3" type="ORF">SAMN05192533_10188</name>
</gene>
<dbReference type="PROSITE" id="PS50987">
    <property type="entry name" value="HTH_ARSR_2"/>
    <property type="match status" value="1"/>
</dbReference>
<protein>
    <submittedName>
        <fullName evidence="3">DNA-binding transcriptional regulator, ArsR family</fullName>
    </submittedName>
</protein>
<dbReference type="Pfam" id="PF01022">
    <property type="entry name" value="HTH_5"/>
    <property type="match status" value="1"/>
</dbReference>
<dbReference type="SUPFAM" id="SSF46785">
    <property type="entry name" value="Winged helix' DNA-binding domain"/>
    <property type="match status" value="1"/>
</dbReference>
<dbReference type="CDD" id="cd00090">
    <property type="entry name" value="HTH_ARSR"/>
    <property type="match status" value="1"/>
</dbReference>
<sequence>MPAAKHDVFQAIADPTRREVLKILSKEEMPISRITSYFPVSRTAIVKHLQILSDAKLVSARKQGREKIYALHAEPLNDVKEWLGYYEQFWHNKLAILKHLVEHEEDNK</sequence>
<keyword evidence="1 3" id="KW-0238">DNA-binding</keyword>
<dbReference type="RefSeq" id="WP_090740086.1">
    <property type="nucleotide sequence ID" value="NZ_FOBW01000001.1"/>
</dbReference>
<dbReference type="GO" id="GO:0003677">
    <property type="term" value="F:DNA binding"/>
    <property type="evidence" value="ECO:0007669"/>
    <property type="project" value="UniProtKB-KW"/>
</dbReference>
<evidence type="ECO:0000256" key="1">
    <source>
        <dbReference type="ARBA" id="ARBA00023125"/>
    </source>
</evidence>
<evidence type="ECO:0000259" key="2">
    <source>
        <dbReference type="PROSITE" id="PS50987"/>
    </source>
</evidence>
<accession>A0A1H7VTD6</accession>
<dbReference type="InterPro" id="IPR036390">
    <property type="entry name" value="WH_DNA-bd_sf"/>
</dbReference>
<dbReference type="EMBL" id="FOBW01000001">
    <property type="protein sequence ID" value="SEM12085.1"/>
    <property type="molecule type" value="Genomic_DNA"/>
</dbReference>